<proteinExistence type="predicted"/>
<comment type="caution">
    <text evidence="2">The sequence shown here is derived from an EMBL/GenBank/DDBJ whole genome shotgun (WGS) entry which is preliminary data.</text>
</comment>
<feature type="compositionally biased region" description="Pro residues" evidence="1">
    <location>
        <begin position="26"/>
        <end position="35"/>
    </location>
</feature>
<keyword evidence="3" id="KW-1185">Reference proteome</keyword>
<feature type="compositionally biased region" description="Pro residues" evidence="1">
    <location>
        <begin position="43"/>
        <end position="61"/>
    </location>
</feature>
<dbReference type="EMBL" id="VSRR010128041">
    <property type="protein sequence ID" value="MPD01645.1"/>
    <property type="molecule type" value="Genomic_DNA"/>
</dbReference>
<dbReference type="Proteomes" id="UP000324222">
    <property type="component" value="Unassembled WGS sequence"/>
</dbReference>
<evidence type="ECO:0000256" key="1">
    <source>
        <dbReference type="SAM" id="MobiDB-lite"/>
    </source>
</evidence>
<protein>
    <submittedName>
        <fullName evidence="2">Uncharacterized protein</fullName>
    </submittedName>
</protein>
<accession>A0A5B7KAJ7</accession>
<evidence type="ECO:0000313" key="3">
    <source>
        <dbReference type="Proteomes" id="UP000324222"/>
    </source>
</evidence>
<reference evidence="2 3" key="1">
    <citation type="submission" date="2019-05" db="EMBL/GenBank/DDBJ databases">
        <title>Another draft genome of Portunus trituberculatus and its Hox gene families provides insights of decapod evolution.</title>
        <authorList>
            <person name="Jeong J.-H."/>
            <person name="Song I."/>
            <person name="Kim S."/>
            <person name="Choi T."/>
            <person name="Kim D."/>
            <person name="Ryu S."/>
            <person name="Kim W."/>
        </authorList>
    </citation>
    <scope>NUCLEOTIDE SEQUENCE [LARGE SCALE GENOMIC DNA]</scope>
    <source>
        <tissue evidence="2">Muscle</tissue>
    </source>
</reference>
<name>A0A5B7KAJ7_PORTR</name>
<gene>
    <name evidence="2" type="ORF">E2C01_097181</name>
</gene>
<organism evidence="2 3">
    <name type="scientific">Portunus trituberculatus</name>
    <name type="common">Swimming crab</name>
    <name type="synonym">Neptunus trituberculatus</name>
    <dbReference type="NCBI Taxonomy" id="210409"/>
    <lineage>
        <taxon>Eukaryota</taxon>
        <taxon>Metazoa</taxon>
        <taxon>Ecdysozoa</taxon>
        <taxon>Arthropoda</taxon>
        <taxon>Crustacea</taxon>
        <taxon>Multicrustacea</taxon>
        <taxon>Malacostraca</taxon>
        <taxon>Eumalacostraca</taxon>
        <taxon>Eucarida</taxon>
        <taxon>Decapoda</taxon>
        <taxon>Pleocyemata</taxon>
        <taxon>Brachyura</taxon>
        <taxon>Eubrachyura</taxon>
        <taxon>Portunoidea</taxon>
        <taxon>Portunidae</taxon>
        <taxon>Portuninae</taxon>
        <taxon>Portunus</taxon>
    </lineage>
</organism>
<sequence>MSGDTTTTTTHEVIRGTPSHCTSRPQPCPSMPPPSRDTRGPSRLPPPPPPPQPLAPSPCRPTKPLNLSCRKPACSSSPAPSGDTRVCGTTACLTKSLEQPENTRPNPQASTTLVVNTYLARTAPPRPVPPTSLWCGGVSCVREGVRAAKPRRTVTRACLGDAGVHDILPAGS</sequence>
<feature type="compositionally biased region" description="Polar residues" evidence="1">
    <location>
        <begin position="1"/>
        <end position="11"/>
    </location>
</feature>
<feature type="region of interest" description="Disordered" evidence="1">
    <location>
        <begin position="1"/>
        <end position="63"/>
    </location>
</feature>
<dbReference type="AlphaFoldDB" id="A0A5B7KAJ7"/>
<evidence type="ECO:0000313" key="2">
    <source>
        <dbReference type="EMBL" id="MPD01645.1"/>
    </source>
</evidence>